<keyword evidence="1" id="KW-0812">Transmembrane</keyword>
<evidence type="ECO:0000256" key="1">
    <source>
        <dbReference type="SAM" id="Phobius"/>
    </source>
</evidence>
<evidence type="ECO:0000313" key="2">
    <source>
        <dbReference type="Proteomes" id="UP000887581"/>
    </source>
</evidence>
<name>A0A915Q7Y1_9BILA</name>
<dbReference type="WBParaSite" id="sdigi.contig90.g4090.t1">
    <property type="protein sequence ID" value="sdigi.contig90.g4090.t1"/>
    <property type="gene ID" value="sdigi.contig90.g4090"/>
</dbReference>
<sequence length="64" mass="7020">MTVIEKLMHCYWLDMTMITARAACVTSSGQDLSPFGLQKIIVAAAPVMLSIGPSFTSTIWAWDL</sequence>
<organism evidence="2 3">
    <name type="scientific">Setaria digitata</name>
    <dbReference type="NCBI Taxonomy" id="48799"/>
    <lineage>
        <taxon>Eukaryota</taxon>
        <taxon>Metazoa</taxon>
        <taxon>Ecdysozoa</taxon>
        <taxon>Nematoda</taxon>
        <taxon>Chromadorea</taxon>
        <taxon>Rhabditida</taxon>
        <taxon>Spirurina</taxon>
        <taxon>Spiruromorpha</taxon>
        <taxon>Filarioidea</taxon>
        <taxon>Setariidae</taxon>
        <taxon>Setaria</taxon>
    </lineage>
</organism>
<proteinExistence type="predicted"/>
<evidence type="ECO:0000313" key="3">
    <source>
        <dbReference type="WBParaSite" id="sdigi.contig90.g4090.t1"/>
    </source>
</evidence>
<keyword evidence="1" id="KW-1133">Transmembrane helix</keyword>
<protein>
    <submittedName>
        <fullName evidence="3">Uncharacterized protein</fullName>
    </submittedName>
</protein>
<dbReference type="Proteomes" id="UP000887581">
    <property type="component" value="Unplaced"/>
</dbReference>
<feature type="transmembrane region" description="Helical" evidence="1">
    <location>
        <begin position="40"/>
        <end position="62"/>
    </location>
</feature>
<keyword evidence="2" id="KW-1185">Reference proteome</keyword>
<dbReference type="AlphaFoldDB" id="A0A915Q7Y1"/>
<reference evidence="3" key="1">
    <citation type="submission" date="2022-11" db="UniProtKB">
        <authorList>
            <consortium name="WormBaseParasite"/>
        </authorList>
    </citation>
    <scope>IDENTIFICATION</scope>
</reference>
<accession>A0A915Q7Y1</accession>
<keyword evidence="1" id="KW-0472">Membrane</keyword>